<dbReference type="InterPro" id="IPR005843">
    <property type="entry name" value="A-D-PHexomutase_C"/>
</dbReference>
<comment type="catalytic activity">
    <reaction evidence="1">
        <text>alpha-D-glucose 1-phosphate = alpha-D-glucose 6-phosphate</text>
        <dbReference type="Rhea" id="RHEA:23536"/>
        <dbReference type="ChEBI" id="CHEBI:58225"/>
        <dbReference type="ChEBI" id="CHEBI:58601"/>
        <dbReference type="EC" id="5.4.2.2"/>
    </reaction>
</comment>
<dbReference type="GO" id="GO:0005975">
    <property type="term" value="P:carbohydrate metabolic process"/>
    <property type="evidence" value="ECO:0007669"/>
    <property type="project" value="InterPro"/>
</dbReference>
<dbReference type="OrthoDB" id="9806956at2"/>
<dbReference type="STRING" id="142842.SAMN02745118_00794"/>
<dbReference type="InterPro" id="IPR005841">
    <property type="entry name" value="Alpha-D-phosphohexomutase_SF"/>
</dbReference>
<dbReference type="InterPro" id="IPR005844">
    <property type="entry name" value="A-D-PHexomutase_a/b/a-I"/>
</dbReference>
<evidence type="ECO:0000256" key="2">
    <source>
        <dbReference type="ARBA" id="ARBA00001946"/>
    </source>
</evidence>
<comment type="cofactor">
    <cofactor evidence="2">
        <name>Mg(2+)</name>
        <dbReference type="ChEBI" id="CHEBI:18420"/>
    </cofactor>
</comment>
<evidence type="ECO:0000256" key="3">
    <source>
        <dbReference type="ARBA" id="ARBA00005164"/>
    </source>
</evidence>
<keyword evidence="20" id="KW-1185">Reference proteome</keyword>
<keyword evidence="7" id="KW-0597">Phosphoprotein</keyword>
<evidence type="ECO:0000256" key="12">
    <source>
        <dbReference type="ARBA" id="ARBA00041398"/>
    </source>
</evidence>
<dbReference type="CDD" id="cd05800">
    <property type="entry name" value="PGM_like2"/>
    <property type="match status" value="1"/>
</dbReference>
<dbReference type="PANTHER" id="PTHR45745:SF1">
    <property type="entry name" value="PHOSPHOGLUCOMUTASE 2B-RELATED"/>
    <property type="match status" value="1"/>
</dbReference>
<evidence type="ECO:0000256" key="1">
    <source>
        <dbReference type="ARBA" id="ARBA00000443"/>
    </source>
</evidence>
<dbReference type="InterPro" id="IPR005846">
    <property type="entry name" value="A-D-PHexomutase_a/b/a-III"/>
</dbReference>
<dbReference type="AlphaFoldDB" id="A0A1T4KIN2"/>
<organism evidence="19 20">
    <name type="scientific">Selenihalanaerobacter shriftii</name>
    <dbReference type="NCBI Taxonomy" id="142842"/>
    <lineage>
        <taxon>Bacteria</taxon>
        <taxon>Bacillati</taxon>
        <taxon>Bacillota</taxon>
        <taxon>Clostridia</taxon>
        <taxon>Halanaerobiales</taxon>
        <taxon>Halobacteroidaceae</taxon>
        <taxon>Selenihalanaerobacter</taxon>
    </lineage>
</organism>
<dbReference type="Pfam" id="PF02880">
    <property type="entry name" value="PGM_PMM_III"/>
    <property type="match status" value="1"/>
</dbReference>
<dbReference type="PANTHER" id="PTHR45745">
    <property type="entry name" value="PHOSPHOMANNOMUTASE 45A"/>
    <property type="match status" value="1"/>
</dbReference>
<evidence type="ECO:0000256" key="14">
    <source>
        <dbReference type="RuleBase" id="RU004326"/>
    </source>
</evidence>
<keyword evidence="9 14" id="KW-0460">Magnesium</keyword>
<comment type="pathway">
    <text evidence="4">Lipid metabolism.</text>
</comment>
<evidence type="ECO:0000256" key="13">
    <source>
        <dbReference type="ARBA" id="ARBA00041467"/>
    </source>
</evidence>
<evidence type="ECO:0000256" key="6">
    <source>
        <dbReference type="ARBA" id="ARBA00012728"/>
    </source>
</evidence>
<dbReference type="Gene3D" id="3.30.310.50">
    <property type="entry name" value="Alpha-D-phosphohexomutase, C-terminal domain"/>
    <property type="match status" value="1"/>
</dbReference>
<sequence>MAIEFGTDGWRAVIADEFTFDNFKIVVQAIANYLNNNDKTDRGIFIGYDNRFLTEEFAQTAAEVLEGNGIEAIIAKEALPTPVTAFTIQEEELDGALMLTASHNPAQYHGIKFIPEYAGPALPEITDQIEEEVARVQKTNEINIKKLDNIKEIDPRAIYLDNLREVIDFSQFETGKLKILADPMYGAGLGYLTDIFSTTRIDTEEINNYRDPLFGGGMPEPTEAELTQLINKVKTEDYNIGLALDGDADRFGIITEEGEYLSPNQVLFLLLDHLLEDRGMTGGVARTVATTHMLDRIARKHDLDVYETPVGFKYIGNKMLKNDVIIGGEESGGLSIKGHIPEKDGLLACVLIVEMIMSRGKRLSKIIQEVEEKYGKLISERLDIECSPEQKPEVVKRIEEFDAEKIAEQKVIERITKDGMKFILEDGSWCLMRPSGTEPLIRIYVETSNHSLMSKIQSDVRERLKI</sequence>
<reference evidence="20" key="1">
    <citation type="submission" date="2017-02" db="EMBL/GenBank/DDBJ databases">
        <authorList>
            <person name="Varghese N."/>
            <person name="Submissions S."/>
        </authorList>
    </citation>
    <scope>NUCLEOTIDE SEQUENCE [LARGE SCALE GENOMIC DNA]</scope>
    <source>
        <strain evidence="20">ATCC BAA-73</strain>
    </source>
</reference>
<name>A0A1T4KIN2_9FIRM</name>
<evidence type="ECO:0000313" key="20">
    <source>
        <dbReference type="Proteomes" id="UP000190625"/>
    </source>
</evidence>
<evidence type="ECO:0000259" key="17">
    <source>
        <dbReference type="Pfam" id="PF02879"/>
    </source>
</evidence>
<evidence type="ECO:0000259" key="16">
    <source>
        <dbReference type="Pfam" id="PF02878"/>
    </source>
</evidence>
<evidence type="ECO:0000256" key="11">
    <source>
        <dbReference type="ARBA" id="ARBA00039995"/>
    </source>
</evidence>
<feature type="domain" description="Alpha-D-phosphohexomutase alpha/beta/alpha" evidence="16">
    <location>
        <begin position="3"/>
        <end position="138"/>
    </location>
</feature>
<dbReference type="Proteomes" id="UP000190625">
    <property type="component" value="Unassembled WGS sequence"/>
</dbReference>
<evidence type="ECO:0000256" key="10">
    <source>
        <dbReference type="ARBA" id="ARBA00023235"/>
    </source>
</evidence>
<dbReference type="InterPro" id="IPR016066">
    <property type="entry name" value="A-D-PHexomutase_CS"/>
</dbReference>
<comment type="pathway">
    <text evidence="3">Glycolipid metabolism; diglucosyl-diacylglycerol biosynthesis.</text>
</comment>
<dbReference type="InterPro" id="IPR036900">
    <property type="entry name" value="A-D-PHexomutase_C_sf"/>
</dbReference>
<proteinExistence type="inferred from homology"/>
<evidence type="ECO:0000259" key="15">
    <source>
        <dbReference type="Pfam" id="PF00408"/>
    </source>
</evidence>
<dbReference type="GO" id="GO:0000287">
    <property type="term" value="F:magnesium ion binding"/>
    <property type="evidence" value="ECO:0007669"/>
    <property type="project" value="InterPro"/>
</dbReference>
<evidence type="ECO:0000256" key="8">
    <source>
        <dbReference type="ARBA" id="ARBA00022723"/>
    </source>
</evidence>
<dbReference type="RefSeq" id="WP_078809288.1">
    <property type="nucleotide sequence ID" value="NZ_FUWM01000006.1"/>
</dbReference>
<protein>
    <recommendedName>
        <fullName evidence="11">Phosphoglucomutase</fullName>
        <ecNumber evidence="6">5.4.2.2</ecNumber>
    </recommendedName>
    <alternativeName>
        <fullName evidence="13">Alpha-phosphoglucomutase</fullName>
    </alternativeName>
    <alternativeName>
        <fullName evidence="12">Glucose phosphomutase</fullName>
    </alternativeName>
</protein>
<evidence type="ECO:0000256" key="5">
    <source>
        <dbReference type="ARBA" id="ARBA00010231"/>
    </source>
</evidence>
<dbReference type="Pfam" id="PF00408">
    <property type="entry name" value="PGM_PMM_IV"/>
    <property type="match status" value="1"/>
</dbReference>
<dbReference type="SUPFAM" id="SSF53738">
    <property type="entry name" value="Phosphoglucomutase, first 3 domains"/>
    <property type="match status" value="2"/>
</dbReference>
<evidence type="ECO:0000256" key="9">
    <source>
        <dbReference type="ARBA" id="ARBA00022842"/>
    </source>
</evidence>
<dbReference type="InterPro" id="IPR005845">
    <property type="entry name" value="A-D-PHexomutase_a/b/a-II"/>
</dbReference>
<evidence type="ECO:0000313" key="19">
    <source>
        <dbReference type="EMBL" id="SJZ42225.1"/>
    </source>
</evidence>
<accession>A0A1T4KIN2</accession>
<comment type="similarity">
    <text evidence="5 14">Belongs to the phosphohexose mutase family.</text>
</comment>
<feature type="domain" description="Alpha-D-phosphohexomutase alpha/beta/alpha" evidence="17">
    <location>
        <begin position="158"/>
        <end position="258"/>
    </location>
</feature>
<dbReference type="Gene3D" id="3.40.120.10">
    <property type="entry name" value="Alpha-D-Glucose-1,6-Bisphosphate, subunit A, domain 3"/>
    <property type="match status" value="3"/>
</dbReference>
<gene>
    <name evidence="19" type="ORF">SAMN02745118_00794</name>
</gene>
<feature type="domain" description="Alpha-D-phosphohexomutase C-terminal" evidence="15">
    <location>
        <begin position="403"/>
        <end position="462"/>
    </location>
</feature>
<dbReference type="InterPro" id="IPR016055">
    <property type="entry name" value="A-D-PHexomutase_a/b/a-I/II/III"/>
</dbReference>
<dbReference type="GO" id="GO:0004614">
    <property type="term" value="F:phosphoglucomutase activity"/>
    <property type="evidence" value="ECO:0007669"/>
    <property type="project" value="UniProtKB-EC"/>
</dbReference>
<dbReference type="EC" id="5.4.2.2" evidence="6"/>
<dbReference type="GO" id="GO:0008973">
    <property type="term" value="F:phosphopentomutase activity"/>
    <property type="evidence" value="ECO:0007669"/>
    <property type="project" value="TreeGrafter"/>
</dbReference>
<dbReference type="EMBL" id="FUWM01000006">
    <property type="protein sequence ID" value="SJZ42225.1"/>
    <property type="molecule type" value="Genomic_DNA"/>
</dbReference>
<keyword evidence="8 14" id="KW-0479">Metal-binding</keyword>
<dbReference type="GO" id="GO:0006166">
    <property type="term" value="P:purine ribonucleoside salvage"/>
    <property type="evidence" value="ECO:0007669"/>
    <property type="project" value="TreeGrafter"/>
</dbReference>
<evidence type="ECO:0000256" key="4">
    <source>
        <dbReference type="ARBA" id="ARBA00005189"/>
    </source>
</evidence>
<dbReference type="SUPFAM" id="SSF55957">
    <property type="entry name" value="Phosphoglucomutase, C-terminal domain"/>
    <property type="match status" value="1"/>
</dbReference>
<dbReference type="Pfam" id="PF02879">
    <property type="entry name" value="PGM_PMM_II"/>
    <property type="match status" value="1"/>
</dbReference>
<dbReference type="PRINTS" id="PR00509">
    <property type="entry name" value="PGMPMM"/>
</dbReference>
<feature type="domain" description="Alpha-D-phosphohexomutase alpha/beta/alpha" evidence="18">
    <location>
        <begin position="263"/>
        <end position="374"/>
    </location>
</feature>
<dbReference type="Pfam" id="PF02878">
    <property type="entry name" value="PGM_PMM_I"/>
    <property type="match status" value="1"/>
</dbReference>
<evidence type="ECO:0000259" key="18">
    <source>
        <dbReference type="Pfam" id="PF02880"/>
    </source>
</evidence>
<evidence type="ECO:0000256" key="7">
    <source>
        <dbReference type="ARBA" id="ARBA00022553"/>
    </source>
</evidence>
<dbReference type="PROSITE" id="PS00710">
    <property type="entry name" value="PGM_PMM"/>
    <property type="match status" value="1"/>
</dbReference>
<keyword evidence="10" id="KW-0413">Isomerase</keyword>